<dbReference type="PANTHER" id="PTHR33048:SF47">
    <property type="entry name" value="INTEGRAL MEMBRANE PROTEIN-RELATED"/>
    <property type="match status" value="1"/>
</dbReference>
<keyword evidence="3 6" id="KW-1133">Transmembrane helix</keyword>
<dbReference type="Proteomes" id="UP000244855">
    <property type="component" value="Unassembled WGS sequence"/>
</dbReference>
<name>A0A2V1DRJ4_9PLEO</name>
<keyword evidence="2 6" id="KW-0812">Transmembrane</keyword>
<evidence type="ECO:0000259" key="7">
    <source>
        <dbReference type="Pfam" id="PF20684"/>
    </source>
</evidence>
<dbReference type="Pfam" id="PF20684">
    <property type="entry name" value="Fung_rhodopsin"/>
    <property type="match status" value="1"/>
</dbReference>
<keyword evidence="9" id="KW-1185">Reference proteome</keyword>
<feature type="non-terminal residue" evidence="8">
    <location>
        <position position="126"/>
    </location>
</feature>
<comment type="subcellular location">
    <subcellularLocation>
        <location evidence="1">Membrane</location>
        <topology evidence="1">Multi-pass membrane protein</topology>
    </subcellularLocation>
</comment>
<dbReference type="GO" id="GO:0016020">
    <property type="term" value="C:membrane"/>
    <property type="evidence" value="ECO:0007669"/>
    <property type="project" value="UniProtKB-SubCell"/>
</dbReference>
<proteinExistence type="inferred from homology"/>
<accession>A0A2V1DRJ4</accession>
<dbReference type="STRING" id="97972.A0A2V1DRJ4"/>
<dbReference type="AlphaFoldDB" id="A0A2V1DRJ4"/>
<evidence type="ECO:0000256" key="1">
    <source>
        <dbReference type="ARBA" id="ARBA00004141"/>
    </source>
</evidence>
<gene>
    <name evidence="8" type="ORF">DM02DRAFT_507194</name>
</gene>
<dbReference type="PANTHER" id="PTHR33048">
    <property type="entry name" value="PTH11-LIKE INTEGRAL MEMBRANE PROTEIN (AFU_ORTHOLOGUE AFUA_5G11245)"/>
    <property type="match status" value="1"/>
</dbReference>
<protein>
    <recommendedName>
        <fullName evidence="7">Rhodopsin domain-containing protein</fullName>
    </recommendedName>
</protein>
<keyword evidence="4 6" id="KW-0472">Membrane</keyword>
<sequence length="126" mass="14085">TIFSCQPIHGFWGITIKSKCVNQSTFFLENSIPNILTDILILCLPVREVWNLQMSRGVKTLVCGIVIIASNVPMYYLLDMDLMGMTWTYQGVGLWTAVEIDVAVISACLPRLHPSLQFLIPSLIPS</sequence>
<evidence type="ECO:0000256" key="4">
    <source>
        <dbReference type="ARBA" id="ARBA00023136"/>
    </source>
</evidence>
<evidence type="ECO:0000313" key="8">
    <source>
        <dbReference type="EMBL" id="PVH99804.1"/>
    </source>
</evidence>
<evidence type="ECO:0000256" key="2">
    <source>
        <dbReference type="ARBA" id="ARBA00022692"/>
    </source>
</evidence>
<evidence type="ECO:0000256" key="3">
    <source>
        <dbReference type="ARBA" id="ARBA00022989"/>
    </source>
</evidence>
<comment type="similarity">
    <text evidence="5">Belongs to the SAT4 family.</text>
</comment>
<evidence type="ECO:0000313" key="9">
    <source>
        <dbReference type="Proteomes" id="UP000244855"/>
    </source>
</evidence>
<dbReference type="InterPro" id="IPR052337">
    <property type="entry name" value="SAT4-like"/>
</dbReference>
<feature type="non-terminal residue" evidence="8">
    <location>
        <position position="1"/>
    </location>
</feature>
<dbReference type="InterPro" id="IPR049326">
    <property type="entry name" value="Rhodopsin_dom_fungi"/>
</dbReference>
<dbReference type="EMBL" id="KZ805385">
    <property type="protein sequence ID" value="PVH99804.1"/>
    <property type="molecule type" value="Genomic_DNA"/>
</dbReference>
<feature type="domain" description="Rhodopsin" evidence="7">
    <location>
        <begin position="1"/>
        <end position="117"/>
    </location>
</feature>
<dbReference type="OrthoDB" id="5417844at2759"/>
<feature type="transmembrane region" description="Helical" evidence="6">
    <location>
        <begin position="60"/>
        <end position="78"/>
    </location>
</feature>
<reference evidence="8 9" key="1">
    <citation type="journal article" date="2018" name="Sci. Rep.">
        <title>Comparative genomics provides insights into the lifestyle and reveals functional heterogeneity of dark septate endophytic fungi.</title>
        <authorList>
            <person name="Knapp D.G."/>
            <person name="Nemeth J.B."/>
            <person name="Barry K."/>
            <person name="Hainaut M."/>
            <person name="Henrissat B."/>
            <person name="Johnson J."/>
            <person name="Kuo A."/>
            <person name="Lim J.H.P."/>
            <person name="Lipzen A."/>
            <person name="Nolan M."/>
            <person name="Ohm R.A."/>
            <person name="Tamas L."/>
            <person name="Grigoriev I.V."/>
            <person name="Spatafora J.W."/>
            <person name="Nagy L.G."/>
            <person name="Kovacs G.M."/>
        </authorList>
    </citation>
    <scope>NUCLEOTIDE SEQUENCE [LARGE SCALE GENOMIC DNA]</scope>
    <source>
        <strain evidence="8 9">DSE2036</strain>
    </source>
</reference>
<organism evidence="8 9">
    <name type="scientific">Periconia macrospinosa</name>
    <dbReference type="NCBI Taxonomy" id="97972"/>
    <lineage>
        <taxon>Eukaryota</taxon>
        <taxon>Fungi</taxon>
        <taxon>Dikarya</taxon>
        <taxon>Ascomycota</taxon>
        <taxon>Pezizomycotina</taxon>
        <taxon>Dothideomycetes</taxon>
        <taxon>Pleosporomycetidae</taxon>
        <taxon>Pleosporales</taxon>
        <taxon>Massarineae</taxon>
        <taxon>Periconiaceae</taxon>
        <taxon>Periconia</taxon>
    </lineage>
</organism>
<evidence type="ECO:0000256" key="5">
    <source>
        <dbReference type="ARBA" id="ARBA00038359"/>
    </source>
</evidence>
<evidence type="ECO:0000256" key="6">
    <source>
        <dbReference type="SAM" id="Phobius"/>
    </source>
</evidence>